<proteinExistence type="inferred from homology"/>
<dbReference type="SUPFAM" id="SSF54637">
    <property type="entry name" value="Thioesterase/thiol ester dehydrase-isomerase"/>
    <property type="match status" value="1"/>
</dbReference>
<accession>A0ABP1S2Z9</accession>
<dbReference type="CDD" id="cd03443">
    <property type="entry name" value="PaaI_thioesterase"/>
    <property type="match status" value="1"/>
</dbReference>
<keyword evidence="2" id="KW-0378">Hydrolase</keyword>
<dbReference type="InterPro" id="IPR029069">
    <property type="entry name" value="HotDog_dom_sf"/>
</dbReference>
<evidence type="ECO:0000313" key="4">
    <source>
        <dbReference type="EMBL" id="CAL8142754.1"/>
    </source>
</evidence>
<dbReference type="PANTHER" id="PTHR21660:SF1">
    <property type="entry name" value="ACYL-COENZYME A THIOESTERASE 13"/>
    <property type="match status" value="1"/>
</dbReference>
<reference evidence="4 5" key="1">
    <citation type="submission" date="2024-08" db="EMBL/GenBank/DDBJ databases">
        <authorList>
            <person name="Cucini C."/>
            <person name="Frati F."/>
        </authorList>
    </citation>
    <scope>NUCLEOTIDE SEQUENCE [LARGE SCALE GENOMIC DNA]</scope>
</reference>
<protein>
    <recommendedName>
        <fullName evidence="3">Thioesterase domain-containing protein</fullName>
    </recommendedName>
</protein>
<feature type="domain" description="Thioesterase" evidence="3">
    <location>
        <begin position="55"/>
        <end position="128"/>
    </location>
</feature>
<organism evidence="4 5">
    <name type="scientific">Orchesella dallaii</name>
    <dbReference type="NCBI Taxonomy" id="48710"/>
    <lineage>
        <taxon>Eukaryota</taxon>
        <taxon>Metazoa</taxon>
        <taxon>Ecdysozoa</taxon>
        <taxon>Arthropoda</taxon>
        <taxon>Hexapoda</taxon>
        <taxon>Collembola</taxon>
        <taxon>Entomobryomorpha</taxon>
        <taxon>Entomobryoidea</taxon>
        <taxon>Orchesellidae</taxon>
        <taxon>Orchesellinae</taxon>
        <taxon>Orchesella</taxon>
    </lineage>
</organism>
<dbReference type="InterPro" id="IPR006683">
    <property type="entry name" value="Thioestr_dom"/>
</dbReference>
<evidence type="ECO:0000256" key="2">
    <source>
        <dbReference type="ARBA" id="ARBA00022801"/>
    </source>
</evidence>
<dbReference type="PANTHER" id="PTHR21660">
    <property type="entry name" value="THIOESTERASE SUPERFAMILY MEMBER-RELATED"/>
    <property type="match status" value="1"/>
</dbReference>
<evidence type="ECO:0000256" key="1">
    <source>
        <dbReference type="ARBA" id="ARBA00008324"/>
    </source>
</evidence>
<evidence type="ECO:0000259" key="3">
    <source>
        <dbReference type="Pfam" id="PF03061"/>
    </source>
</evidence>
<keyword evidence="5" id="KW-1185">Reference proteome</keyword>
<dbReference type="InterPro" id="IPR003736">
    <property type="entry name" value="PAAI_dom"/>
</dbReference>
<name>A0ABP1S2Z9_9HEXA</name>
<dbReference type="EMBL" id="CAXLJM020000149">
    <property type="protein sequence ID" value="CAL8142754.1"/>
    <property type="molecule type" value="Genomic_DNA"/>
</dbReference>
<dbReference type="InterPro" id="IPR039298">
    <property type="entry name" value="ACOT13"/>
</dbReference>
<dbReference type="Proteomes" id="UP001642540">
    <property type="component" value="Unassembled WGS sequence"/>
</dbReference>
<dbReference type="Gene3D" id="3.10.129.10">
    <property type="entry name" value="Hotdog Thioesterase"/>
    <property type="match status" value="1"/>
</dbReference>
<dbReference type="Pfam" id="PF03061">
    <property type="entry name" value="4HBT"/>
    <property type="match status" value="1"/>
</dbReference>
<comment type="caution">
    <text evidence="4">The sequence shown here is derived from an EMBL/GenBank/DDBJ whole genome shotgun (WGS) entry which is preliminary data.</text>
</comment>
<sequence>MASRAGLELVQKMIAQRMNSGNLDRLLFNKVTVTSAGNGSLTAEMTVGKEHANVGGTLHGAMATFLVDSISTLTLATCPGVNNTGVSLNINMTFVRGAAVGQEIEIRSRADKAGGKLAFLSVDIVDKITGELLAKGSHTKYTAINKSETEIPR</sequence>
<gene>
    <name evidence="4" type="ORF">ODALV1_LOCUS29143</name>
</gene>
<dbReference type="NCBIfam" id="TIGR00369">
    <property type="entry name" value="unchar_dom_1"/>
    <property type="match status" value="1"/>
</dbReference>
<comment type="similarity">
    <text evidence="1">Belongs to the thioesterase PaaI family.</text>
</comment>
<evidence type="ECO:0000313" key="5">
    <source>
        <dbReference type="Proteomes" id="UP001642540"/>
    </source>
</evidence>